<evidence type="ECO:0000313" key="2">
    <source>
        <dbReference type="EMBL" id="OAG13282.1"/>
    </source>
</evidence>
<feature type="signal peptide" evidence="1">
    <location>
        <begin position="1"/>
        <end position="17"/>
    </location>
</feature>
<name>A0A177D268_ALTAL</name>
<evidence type="ECO:0000313" key="3">
    <source>
        <dbReference type="EMBL" id="RYN67470.1"/>
    </source>
</evidence>
<dbReference type="GeneID" id="29114662"/>
<gene>
    <name evidence="3" type="ORF">AA0117_g11459</name>
    <name evidence="2" type="ORF">CC77DRAFT_1068033</name>
</gene>
<evidence type="ECO:0000313" key="5">
    <source>
        <dbReference type="Proteomes" id="UP000291422"/>
    </source>
</evidence>
<accession>A0A177D268</accession>
<proteinExistence type="predicted"/>
<keyword evidence="4" id="KW-1185">Reference proteome</keyword>
<sequence length="90" mass="9853">MKLTVLVLAAVATVAFAGGGSKKNDDALCAACRDVYMPCKHKCDTSDRTVLCETYCELEVCDLKPKGFDKPCHPTCIYPKCKNRPGHDEN</sequence>
<dbReference type="EMBL" id="KV441516">
    <property type="protein sequence ID" value="OAG13282.1"/>
    <property type="molecule type" value="Genomic_DNA"/>
</dbReference>
<dbReference type="KEGG" id="aalt:CC77DRAFT_1068033"/>
<organism evidence="2 4">
    <name type="scientific">Alternaria alternata</name>
    <name type="common">Alternaria rot fungus</name>
    <name type="synonym">Torula alternata</name>
    <dbReference type="NCBI Taxonomy" id="5599"/>
    <lineage>
        <taxon>Eukaryota</taxon>
        <taxon>Fungi</taxon>
        <taxon>Dikarya</taxon>
        <taxon>Ascomycota</taxon>
        <taxon>Pezizomycotina</taxon>
        <taxon>Dothideomycetes</taxon>
        <taxon>Pleosporomycetidae</taxon>
        <taxon>Pleosporales</taxon>
        <taxon>Pleosporineae</taxon>
        <taxon>Pleosporaceae</taxon>
        <taxon>Alternaria</taxon>
        <taxon>Alternaria sect. Alternaria</taxon>
        <taxon>Alternaria alternata complex</taxon>
    </lineage>
</organism>
<evidence type="ECO:0000256" key="1">
    <source>
        <dbReference type="SAM" id="SignalP"/>
    </source>
</evidence>
<dbReference type="VEuPathDB" id="FungiDB:CC77DRAFT_1068033"/>
<reference evidence="2 4" key="1">
    <citation type="submission" date="2016-05" db="EMBL/GenBank/DDBJ databases">
        <title>Comparative analysis of secretome profiles of manganese(II)-oxidizing ascomycete fungi.</title>
        <authorList>
            <consortium name="DOE Joint Genome Institute"/>
            <person name="Zeiner C.A."/>
            <person name="Purvine S.O."/>
            <person name="Zink E.M."/>
            <person name="Wu S."/>
            <person name="Pasa-Tolic L."/>
            <person name="Chaput D.L."/>
            <person name="Haridas S."/>
            <person name="Grigoriev I.V."/>
            <person name="Santelli C.M."/>
            <person name="Hansel C.M."/>
        </authorList>
    </citation>
    <scope>NUCLEOTIDE SEQUENCE [LARGE SCALE GENOMIC DNA]</scope>
    <source>
        <strain evidence="2 4">SRC1lrK2f</strain>
    </source>
</reference>
<dbReference type="RefSeq" id="XP_018378703.1">
    <property type="nucleotide sequence ID" value="XM_018529068.1"/>
</dbReference>
<dbReference type="Proteomes" id="UP000291422">
    <property type="component" value="Unassembled WGS sequence"/>
</dbReference>
<feature type="chain" id="PRO_5040569612" evidence="1">
    <location>
        <begin position="18"/>
        <end position="90"/>
    </location>
</feature>
<protein>
    <submittedName>
        <fullName evidence="2">Uncharacterized protein</fullName>
    </submittedName>
</protein>
<keyword evidence="1" id="KW-0732">Signal</keyword>
<evidence type="ECO:0000313" key="4">
    <source>
        <dbReference type="Proteomes" id="UP000077248"/>
    </source>
</evidence>
<reference evidence="3" key="3">
    <citation type="journal article" date="2019" name="J. ISSAAS">
        <title>Genomics, evolutionary history and diagnostics of the Alternaria alternata species group including apple and Asian pear pathotypes.</title>
        <authorList>
            <person name="Armitage A.D."/>
            <person name="Cockerton H.M."/>
            <person name="Sreenivasaprasad S."/>
            <person name="Woodhall J."/>
            <person name="Lane C."/>
            <person name="Harrison R.J."/>
            <person name="Clarkson J.P."/>
        </authorList>
    </citation>
    <scope>NUCLEOTIDE SEQUENCE</scope>
    <source>
        <strain evidence="3">FERA 1177</strain>
    </source>
</reference>
<dbReference type="Proteomes" id="UP000077248">
    <property type="component" value="Unassembled WGS sequence"/>
</dbReference>
<reference evidence="5" key="2">
    <citation type="journal article" date="2019" name="bioRxiv">
        <title>Genomics, evolutionary history and diagnostics of the Alternaria alternata species group including apple and Asian pear pathotypes.</title>
        <authorList>
            <person name="Armitage A.D."/>
            <person name="Cockerton H.M."/>
            <person name="Sreenivasaprasad S."/>
            <person name="Woodhall J.W."/>
            <person name="Lane C.R."/>
            <person name="Harrison R.J."/>
            <person name="Clarkson J.P."/>
        </authorList>
    </citation>
    <scope>NUCLEOTIDE SEQUENCE [LARGE SCALE GENOMIC DNA]</scope>
    <source>
        <strain evidence="5">FERA 1177</strain>
    </source>
</reference>
<dbReference type="EMBL" id="PDXD01000052">
    <property type="protein sequence ID" value="RYN67470.1"/>
    <property type="molecule type" value="Genomic_DNA"/>
</dbReference>
<dbReference type="AlphaFoldDB" id="A0A177D268"/>